<dbReference type="EMBL" id="BK016245">
    <property type="protein sequence ID" value="DAG04728.1"/>
    <property type="molecule type" value="Genomic_DNA"/>
</dbReference>
<accession>A0A8S5VDH8</accession>
<protein>
    <submittedName>
        <fullName evidence="1">Uncharacterized protein</fullName>
    </submittedName>
</protein>
<organism evidence="1">
    <name type="scientific">Siphoviridae sp. ctGa111</name>
    <dbReference type="NCBI Taxonomy" id="2825413"/>
    <lineage>
        <taxon>Viruses</taxon>
        <taxon>Duplodnaviria</taxon>
        <taxon>Heunggongvirae</taxon>
        <taxon>Uroviricota</taxon>
        <taxon>Caudoviricetes</taxon>
    </lineage>
</organism>
<sequence>MNAIDCIEKELLDKYDAMMALYISNPDRHIMCERLEAMLLCLSSDIEIVRKYKNKI</sequence>
<evidence type="ECO:0000313" key="1">
    <source>
        <dbReference type="EMBL" id="DAG04728.1"/>
    </source>
</evidence>
<reference evidence="1" key="1">
    <citation type="journal article" date="2021" name="Proc. Natl. Acad. Sci. U.S.A.">
        <title>A Catalog of Tens of Thousands of Viruses from Human Metagenomes Reveals Hidden Associations with Chronic Diseases.</title>
        <authorList>
            <person name="Tisza M.J."/>
            <person name="Buck C.B."/>
        </authorList>
    </citation>
    <scope>NUCLEOTIDE SEQUENCE</scope>
    <source>
        <strain evidence="1">CtGa111</strain>
    </source>
</reference>
<proteinExistence type="predicted"/>
<name>A0A8S5VDH8_9CAUD</name>